<dbReference type="InterPro" id="IPR027417">
    <property type="entry name" value="P-loop_NTPase"/>
</dbReference>
<gene>
    <name evidence="2" type="ORF">BG262_02800</name>
</gene>
<feature type="domain" description="Phage terminase large subunit N-terminal" evidence="1">
    <location>
        <begin position="29"/>
        <end position="233"/>
    </location>
</feature>
<dbReference type="InterPro" id="IPR035412">
    <property type="entry name" value="Terminase_L_N"/>
</dbReference>
<dbReference type="PANTHER" id="PTHR39184">
    <property type="match status" value="1"/>
</dbReference>
<dbReference type="Pfam" id="PF04466">
    <property type="entry name" value="Terminase_3"/>
    <property type="match status" value="1"/>
</dbReference>
<proteinExistence type="predicted"/>
<sequence length="448" mass="50607">MKFDSNTDVISKHKPLFDRIANKNDIDKFVLSGGRSSFKSYDTCLAILIDMLVHAEKGKQANAIIFMQKREEIRDGVFKQFEAVIDNLDLRSLFSIKVSPFELKLNATGSVIKFYGLNKQQGKKANAIDNIAWLWFEEFDQFDSAESVGTTLATFLRHNIPGERIKQVFSFNPPRSPKHWVFSYTNNLNAKKIHTTYLDDDTGKDLITPQQLDEINELKERDYAWYKWEYLGEVLEDTAIDFPNLTHAKNDLELTGNDYIFIGVDSSTTGKDSTVACILAYNDKSKLIKFIGYEYLDNVWVDGYSSIEAGSHLVNLVRSVNAAAVYIDRGYGQHLIDAMIIQAPEIPCRAINFGGKDLIAKSSGRAELALNNRAVMYLNASDQLQSKRVVAYADCEELERQLGATEFEITSKEYKVISKDTIKARIGKSPDEADSFVLATQGIYDLIL</sequence>
<dbReference type="NCBIfam" id="TIGR01547">
    <property type="entry name" value="phage_term_2"/>
    <property type="match status" value="1"/>
</dbReference>
<dbReference type="RefSeq" id="WP_070787877.1">
    <property type="nucleotide sequence ID" value="NZ_MKIQ01000027.1"/>
</dbReference>
<evidence type="ECO:0000259" key="1">
    <source>
        <dbReference type="Pfam" id="PF04466"/>
    </source>
</evidence>
<dbReference type="EMBL" id="MKIQ01000027">
    <property type="protein sequence ID" value="OFI46744.1"/>
    <property type="molecule type" value="Genomic_DNA"/>
</dbReference>
<keyword evidence="3" id="KW-1185">Reference proteome</keyword>
<dbReference type="InterPro" id="IPR006437">
    <property type="entry name" value="Phage_terminase_lsu"/>
</dbReference>
<dbReference type="AlphaFoldDB" id="A0A9Q5JGM8"/>
<dbReference type="InterPro" id="IPR052380">
    <property type="entry name" value="Viral_DNA_packaging_terminase"/>
</dbReference>
<reference evidence="3" key="1">
    <citation type="submission" date="2016-09" db="EMBL/GenBank/DDBJ databases">
        <title>Draft genome sequence of a novel species of the family Streptococcaceae isolated from flowers.</title>
        <authorList>
            <person name="Chuah L.-O."/>
            <person name="Yap K.-P."/>
            <person name="Thong K.L."/>
            <person name="Liong M.T."/>
            <person name="Ahmad R."/>
            <person name="Rusul G."/>
        </authorList>
    </citation>
    <scope>NUCLEOTIDE SEQUENCE [LARGE SCALE GENOMIC DNA]</scope>
    <source>
        <strain evidence="3">HibF3</strain>
    </source>
</reference>
<evidence type="ECO:0000313" key="2">
    <source>
        <dbReference type="EMBL" id="OFI46744.1"/>
    </source>
</evidence>
<comment type="caution">
    <text evidence="2">The sequence shown here is derived from an EMBL/GenBank/DDBJ whole genome shotgun (WGS) entry which is preliminary data.</text>
</comment>
<accession>A0A9Q5JGM8</accession>
<dbReference type="OrthoDB" id="9768556at2"/>
<evidence type="ECO:0000313" key="3">
    <source>
        <dbReference type="Proteomes" id="UP000177273"/>
    </source>
</evidence>
<dbReference type="Proteomes" id="UP000177273">
    <property type="component" value="Unassembled WGS sequence"/>
</dbReference>
<dbReference type="Gene3D" id="3.40.50.300">
    <property type="entry name" value="P-loop containing nucleotide triphosphate hydrolases"/>
    <property type="match status" value="1"/>
</dbReference>
<dbReference type="PANTHER" id="PTHR39184:SF1">
    <property type="entry name" value="PBSX PHAGE TERMINASE LARGE SUBUNIT"/>
    <property type="match status" value="1"/>
</dbReference>
<name>A0A9Q5JGM8_9LACT</name>
<protein>
    <recommendedName>
        <fullName evidence="1">Phage terminase large subunit N-terminal domain-containing protein</fullName>
    </recommendedName>
</protein>
<organism evidence="2 3">
    <name type="scientific">Floricoccus penangensis</name>
    <dbReference type="NCBI Taxonomy" id="1859475"/>
    <lineage>
        <taxon>Bacteria</taxon>
        <taxon>Bacillati</taxon>
        <taxon>Bacillota</taxon>
        <taxon>Bacilli</taxon>
        <taxon>Lactobacillales</taxon>
        <taxon>Streptococcaceae</taxon>
        <taxon>Floricoccus</taxon>
    </lineage>
</organism>
<dbReference type="Gene3D" id="3.30.420.240">
    <property type="match status" value="1"/>
</dbReference>